<feature type="non-terminal residue" evidence="1">
    <location>
        <position position="1"/>
    </location>
</feature>
<name>S4NRY4_9NEOP</name>
<proteinExistence type="predicted"/>
<organism evidence="1">
    <name type="scientific">Pararge aegeria</name>
    <name type="common">speckled wood butterfly</name>
    <dbReference type="NCBI Taxonomy" id="116150"/>
    <lineage>
        <taxon>Eukaryota</taxon>
        <taxon>Metazoa</taxon>
        <taxon>Ecdysozoa</taxon>
        <taxon>Arthropoda</taxon>
        <taxon>Hexapoda</taxon>
        <taxon>Insecta</taxon>
        <taxon>Pterygota</taxon>
        <taxon>Neoptera</taxon>
        <taxon>Endopterygota</taxon>
        <taxon>Lepidoptera</taxon>
        <taxon>Glossata</taxon>
        <taxon>Ditrysia</taxon>
        <taxon>Papilionoidea</taxon>
        <taxon>Nymphalidae</taxon>
        <taxon>Satyrinae</taxon>
        <taxon>Satyrini</taxon>
        <taxon>Parargina</taxon>
        <taxon>Pararge</taxon>
    </lineage>
</organism>
<dbReference type="AlphaFoldDB" id="S4NRY4"/>
<sequence>SSRLTAGGGRVEGALLRTAIVQSCNPIVTPLDDRVHALYSSHICYYLASRVCERVKDRRQHLFKIAETPSKMQCILQLCNIKIIEYMHNL</sequence>
<dbReference type="EMBL" id="GAIX01014282">
    <property type="protein sequence ID" value="JAA78278.1"/>
    <property type="molecule type" value="Transcribed_RNA"/>
</dbReference>
<reference evidence="1" key="2">
    <citation type="submission" date="2013-05" db="EMBL/GenBank/DDBJ databases">
        <authorList>
            <person name="Carter J.-M."/>
            <person name="Baker S.C."/>
            <person name="Pink R."/>
            <person name="Carter D.R.F."/>
            <person name="Collins A."/>
            <person name="Tomlin J."/>
            <person name="Gibbs M."/>
            <person name="Breuker C.J."/>
        </authorList>
    </citation>
    <scope>NUCLEOTIDE SEQUENCE</scope>
    <source>
        <tissue evidence="1">Ovary</tissue>
    </source>
</reference>
<evidence type="ECO:0000313" key="1">
    <source>
        <dbReference type="EMBL" id="JAA78278.1"/>
    </source>
</evidence>
<reference evidence="1" key="1">
    <citation type="journal article" date="2013" name="BMC Genomics">
        <title>Unscrambling butterfly oogenesis.</title>
        <authorList>
            <person name="Carter J.M."/>
            <person name="Baker S.C."/>
            <person name="Pink R."/>
            <person name="Carter D.R."/>
            <person name="Collins A."/>
            <person name="Tomlin J."/>
            <person name="Gibbs M."/>
            <person name="Breuker C.J."/>
        </authorList>
    </citation>
    <scope>NUCLEOTIDE SEQUENCE</scope>
    <source>
        <tissue evidence="1">Ovary</tissue>
    </source>
</reference>
<accession>S4NRY4</accession>
<protein>
    <submittedName>
        <fullName evidence="1">Uncharacterized protein</fullName>
    </submittedName>
</protein>